<accession>X1GBJ8</accession>
<keyword evidence="1" id="KW-0812">Transmembrane</keyword>
<keyword evidence="1" id="KW-1133">Transmembrane helix</keyword>
<evidence type="ECO:0000313" key="2">
    <source>
        <dbReference type="EMBL" id="GAH30408.1"/>
    </source>
</evidence>
<proteinExistence type="predicted"/>
<feature type="transmembrane region" description="Helical" evidence="1">
    <location>
        <begin position="12"/>
        <end position="32"/>
    </location>
</feature>
<name>X1GBJ8_9ZZZZ</name>
<feature type="non-terminal residue" evidence="2">
    <location>
        <position position="1"/>
    </location>
</feature>
<reference evidence="2" key="1">
    <citation type="journal article" date="2014" name="Front. Microbiol.">
        <title>High frequency of phylogenetically diverse reductive dehalogenase-homologous genes in deep subseafloor sedimentary metagenomes.</title>
        <authorList>
            <person name="Kawai M."/>
            <person name="Futagami T."/>
            <person name="Toyoda A."/>
            <person name="Takaki Y."/>
            <person name="Nishi S."/>
            <person name="Hori S."/>
            <person name="Arai W."/>
            <person name="Tsubouchi T."/>
            <person name="Morono Y."/>
            <person name="Uchiyama I."/>
            <person name="Ito T."/>
            <person name="Fujiyama A."/>
            <person name="Inagaki F."/>
            <person name="Takami H."/>
        </authorList>
    </citation>
    <scope>NUCLEOTIDE SEQUENCE</scope>
    <source>
        <strain evidence="2">Expedition CK06-06</strain>
    </source>
</reference>
<gene>
    <name evidence="2" type="ORF">S01H4_66006</name>
</gene>
<organism evidence="2">
    <name type="scientific">marine sediment metagenome</name>
    <dbReference type="NCBI Taxonomy" id="412755"/>
    <lineage>
        <taxon>unclassified sequences</taxon>
        <taxon>metagenomes</taxon>
        <taxon>ecological metagenomes</taxon>
    </lineage>
</organism>
<protein>
    <submittedName>
        <fullName evidence="2">Uncharacterized protein</fullName>
    </submittedName>
</protein>
<comment type="caution">
    <text evidence="2">The sequence shown here is derived from an EMBL/GenBank/DDBJ whole genome shotgun (WGS) entry which is preliminary data.</text>
</comment>
<evidence type="ECO:0000256" key="1">
    <source>
        <dbReference type="SAM" id="Phobius"/>
    </source>
</evidence>
<sequence length="89" mass="9454">HLYITSICEFGNYLAIGAAPLSGLGGSVVYLWDRDSSLTTLSEIIDFGEGNLRVLEEIDGVLIGISSVGGTSDRFDDKAVFRLVSGNKA</sequence>
<keyword evidence="1" id="KW-0472">Membrane</keyword>
<dbReference type="EMBL" id="BART01040643">
    <property type="protein sequence ID" value="GAH30408.1"/>
    <property type="molecule type" value="Genomic_DNA"/>
</dbReference>
<feature type="non-terminal residue" evidence="2">
    <location>
        <position position="89"/>
    </location>
</feature>
<dbReference type="AlphaFoldDB" id="X1GBJ8"/>